<evidence type="ECO:0000313" key="9">
    <source>
        <dbReference type="Proteomes" id="UP000662783"/>
    </source>
</evidence>
<reference evidence="8" key="1">
    <citation type="submission" date="2021-02" db="EMBL/GenBank/DDBJ databases">
        <title>Fulvivirga sp. S481 isolated from sea water.</title>
        <authorList>
            <person name="Bae S.S."/>
            <person name="Baek K."/>
        </authorList>
    </citation>
    <scope>NUCLEOTIDE SEQUENCE</scope>
    <source>
        <strain evidence="8">S481</strain>
    </source>
</reference>
<comment type="domain">
    <text evidence="6">Has three domains with a flexible linker between the domains II and III and assumes an 'L' shape. Domain III is highly mobile and contacts RuvB.</text>
</comment>
<dbReference type="GO" id="GO:0006310">
    <property type="term" value="P:DNA recombination"/>
    <property type="evidence" value="ECO:0007669"/>
    <property type="project" value="UniProtKB-UniRule"/>
</dbReference>
<evidence type="ECO:0000256" key="3">
    <source>
        <dbReference type="ARBA" id="ARBA00023125"/>
    </source>
</evidence>
<evidence type="ECO:0000256" key="5">
    <source>
        <dbReference type="ARBA" id="ARBA00023204"/>
    </source>
</evidence>
<sequence>MIAYLKGKLALKEPTHLIIDVNGVGYQVNISLNTFSSVKDKEDIFIHTYLHIKEDSHTLFGFSEESEKNMFLSLLSISGVGPNTALMIQSSLSAGELKQAIVQEDVKTIQSVKGVGGKTAQRIILELKDKLKKEGLYEEGEKINSSGHNTLKKEALSALMTLGINKNAAEKSIDSILKNSGNTITLEELIKLSLKNA</sequence>
<dbReference type="AlphaFoldDB" id="A0A975A1F9"/>
<dbReference type="Gene3D" id="1.10.150.20">
    <property type="entry name" value="5' to 3' exonuclease, C-terminal subdomain"/>
    <property type="match status" value="1"/>
</dbReference>
<evidence type="ECO:0000256" key="4">
    <source>
        <dbReference type="ARBA" id="ARBA00023172"/>
    </source>
</evidence>
<dbReference type="RefSeq" id="WP_205722008.1">
    <property type="nucleotide sequence ID" value="NZ_CP070608.1"/>
</dbReference>
<dbReference type="InterPro" id="IPR000085">
    <property type="entry name" value="RuvA"/>
</dbReference>
<dbReference type="Pfam" id="PF07499">
    <property type="entry name" value="RuvA_C"/>
    <property type="match status" value="1"/>
</dbReference>
<dbReference type="GO" id="GO:0009378">
    <property type="term" value="F:four-way junction helicase activity"/>
    <property type="evidence" value="ECO:0007669"/>
    <property type="project" value="InterPro"/>
</dbReference>
<dbReference type="InterPro" id="IPR010994">
    <property type="entry name" value="RuvA_2-like"/>
</dbReference>
<dbReference type="EMBL" id="CP070608">
    <property type="protein sequence ID" value="QSE97497.1"/>
    <property type="molecule type" value="Genomic_DNA"/>
</dbReference>
<comment type="subcellular location">
    <subcellularLocation>
        <location evidence="6">Cytoplasm</location>
    </subcellularLocation>
</comment>
<dbReference type="CDD" id="cd14332">
    <property type="entry name" value="UBA_RuvA_C"/>
    <property type="match status" value="1"/>
</dbReference>
<dbReference type="GO" id="GO:0048476">
    <property type="term" value="C:Holliday junction resolvase complex"/>
    <property type="evidence" value="ECO:0007669"/>
    <property type="project" value="UniProtKB-UniRule"/>
</dbReference>
<dbReference type="NCBIfam" id="TIGR00084">
    <property type="entry name" value="ruvA"/>
    <property type="match status" value="1"/>
</dbReference>
<dbReference type="InterPro" id="IPR012340">
    <property type="entry name" value="NA-bd_OB-fold"/>
</dbReference>
<evidence type="ECO:0000256" key="2">
    <source>
        <dbReference type="ARBA" id="ARBA00022763"/>
    </source>
</evidence>
<proteinExistence type="inferred from homology"/>
<feature type="region of interest" description="Domain III" evidence="6">
    <location>
        <begin position="146"/>
        <end position="197"/>
    </location>
</feature>
<dbReference type="InterPro" id="IPR011114">
    <property type="entry name" value="RuvA_C"/>
</dbReference>
<keyword evidence="3 6" id="KW-0238">DNA-binding</keyword>
<dbReference type="GO" id="GO:0005737">
    <property type="term" value="C:cytoplasm"/>
    <property type="evidence" value="ECO:0007669"/>
    <property type="project" value="UniProtKB-SubCell"/>
</dbReference>
<dbReference type="SUPFAM" id="SSF46929">
    <property type="entry name" value="DNA helicase RuvA subunit, C-terminal domain"/>
    <property type="match status" value="1"/>
</dbReference>
<dbReference type="Gene3D" id="2.40.50.140">
    <property type="entry name" value="Nucleic acid-binding proteins"/>
    <property type="match status" value="1"/>
</dbReference>
<dbReference type="GO" id="GO:0006281">
    <property type="term" value="P:DNA repair"/>
    <property type="evidence" value="ECO:0007669"/>
    <property type="project" value="UniProtKB-UniRule"/>
</dbReference>
<organism evidence="8 9">
    <name type="scientific">Fulvivirga lutea</name>
    <dbReference type="NCBI Taxonomy" id="2810512"/>
    <lineage>
        <taxon>Bacteria</taxon>
        <taxon>Pseudomonadati</taxon>
        <taxon>Bacteroidota</taxon>
        <taxon>Cytophagia</taxon>
        <taxon>Cytophagales</taxon>
        <taxon>Fulvivirgaceae</taxon>
        <taxon>Fulvivirga</taxon>
    </lineage>
</organism>
<comment type="similarity">
    <text evidence="6">Belongs to the RuvA family.</text>
</comment>
<comment type="subunit">
    <text evidence="6">Homotetramer. Forms an RuvA(8)-RuvB(12)-Holliday junction (HJ) complex. HJ DNA is sandwiched between 2 RuvA tetramers; dsDNA enters through RuvA and exits via RuvB. An RuvB hexamer assembles on each DNA strand where it exits the tetramer. Each RuvB hexamer is contacted by two RuvA subunits (via domain III) on 2 adjacent RuvB subunits; this complex drives branch migration. In the full resolvosome a probable DNA-RuvA(4)-RuvB(12)-RuvC(2) complex forms which resolves the HJ.</text>
</comment>
<keyword evidence="5 6" id="KW-0234">DNA repair</keyword>
<name>A0A975A1F9_9BACT</name>
<evidence type="ECO:0000259" key="7">
    <source>
        <dbReference type="SMART" id="SM00278"/>
    </source>
</evidence>
<comment type="function">
    <text evidence="6">The RuvA-RuvB-RuvC complex processes Holliday junction (HJ) DNA during genetic recombination and DNA repair, while the RuvA-RuvB complex plays an important role in the rescue of blocked DNA replication forks via replication fork reversal (RFR). RuvA specifically binds to HJ cruciform DNA, conferring on it an open structure. The RuvB hexamer acts as an ATP-dependent pump, pulling dsDNA into and through the RuvAB complex. HJ branch migration allows RuvC to scan DNA until it finds its consensus sequence, where it cleaves and resolves the cruciform DNA.</text>
</comment>
<dbReference type="Proteomes" id="UP000662783">
    <property type="component" value="Chromosome"/>
</dbReference>
<dbReference type="Pfam" id="PF14520">
    <property type="entry name" value="HHH_5"/>
    <property type="match status" value="1"/>
</dbReference>
<evidence type="ECO:0000256" key="1">
    <source>
        <dbReference type="ARBA" id="ARBA00022490"/>
    </source>
</evidence>
<keyword evidence="1 6" id="KW-0963">Cytoplasm</keyword>
<dbReference type="GO" id="GO:0000400">
    <property type="term" value="F:four-way junction DNA binding"/>
    <property type="evidence" value="ECO:0007669"/>
    <property type="project" value="UniProtKB-UniRule"/>
</dbReference>
<comment type="caution">
    <text evidence="6">Lacks conserved residue(s) required for the propagation of feature annotation.</text>
</comment>
<keyword evidence="9" id="KW-1185">Reference proteome</keyword>
<dbReference type="InterPro" id="IPR003583">
    <property type="entry name" value="Hlx-hairpin-Hlx_DNA-bd_motif"/>
</dbReference>
<dbReference type="SUPFAM" id="SSF47781">
    <property type="entry name" value="RuvA domain 2-like"/>
    <property type="match status" value="1"/>
</dbReference>
<dbReference type="InterPro" id="IPR036267">
    <property type="entry name" value="RuvA_C_sf"/>
</dbReference>
<dbReference type="HAMAP" id="MF_00031">
    <property type="entry name" value="DNA_HJ_migration_RuvA"/>
    <property type="match status" value="1"/>
</dbReference>
<evidence type="ECO:0000313" key="8">
    <source>
        <dbReference type="EMBL" id="QSE97497.1"/>
    </source>
</evidence>
<dbReference type="Pfam" id="PF01330">
    <property type="entry name" value="RuvA_N"/>
    <property type="match status" value="1"/>
</dbReference>
<dbReference type="SMART" id="SM00278">
    <property type="entry name" value="HhH1"/>
    <property type="match status" value="2"/>
</dbReference>
<dbReference type="InterPro" id="IPR013849">
    <property type="entry name" value="DNA_helicase_Holl-junc_RuvA_I"/>
</dbReference>
<dbReference type="KEGG" id="fuv:JR347_18260"/>
<keyword evidence="4 6" id="KW-0233">DNA recombination</keyword>
<protein>
    <recommendedName>
        <fullName evidence="6">Holliday junction branch migration complex subunit RuvA</fullName>
    </recommendedName>
</protein>
<dbReference type="GO" id="GO:0009379">
    <property type="term" value="C:Holliday junction helicase complex"/>
    <property type="evidence" value="ECO:0007669"/>
    <property type="project" value="InterPro"/>
</dbReference>
<accession>A0A975A1F9</accession>
<feature type="domain" description="Helix-hairpin-helix DNA-binding motif class 1" evidence="7">
    <location>
        <begin position="72"/>
        <end position="91"/>
    </location>
</feature>
<gene>
    <name evidence="6 8" type="primary">ruvA</name>
    <name evidence="8" type="ORF">JR347_18260</name>
</gene>
<keyword evidence="2 6" id="KW-0227">DNA damage</keyword>
<dbReference type="GO" id="GO:0005524">
    <property type="term" value="F:ATP binding"/>
    <property type="evidence" value="ECO:0007669"/>
    <property type="project" value="InterPro"/>
</dbReference>
<dbReference type="SUPFAM" id="SSF50249">
    <property type="entry name" value="Nucleic acid-binding proteins"/>
    <property type="match status" value="1"/>
</dbReference>
<feature type="domain" description="Helix-hairpin-helix DNA-binding motif class 1" evidence="7">
    <location>
        <begin position="107"/>
        <end position="126"/>
    </location>
</feature>
<evidence type="ECO:0000256" key="6">
    <source>
        <dbReference type="HAMAP-Rule" id="MF_00031"/>
    </source>
</evidence>
<dbReference type="Gene3D" id="1.10.8.10">
    <property type="entry name" value="DNA helicase RuvA subunit, C-terminal domain"/>
    <property type="match status" value="1"/>
</dbReference>